<comment type="caution">
    <text evidence="16">The sequence shown here is derived from an EMBL/GenBank/DDBJ whole genome shotgun (WGS) entry which is preliminary data.</text>
</comment>
<keyword evidence="18" id="KW-1185">Reference proteome</keyword>
<comment type="similarity">
    <text evidence="4 14">Belongs to the AdoMet synthase 2 family.</text>
</comment>
<comment type="catalytic activity">
    <reaction evidence="13 14">
        <text>L-methionine + ATP + H2O = S-adenosyl-L-methionine + phosphate + diphosphate</text>
        <dbReference type="Rhea" id="RHEA:21080"/>
        <dbReference type="ChEBI" id="CHEBI:15377"/>
        <dbReference type="ChEBI" id="CHEBI:30616"/>
        <dbReference type="ChEBI" id="CHEBI:33019"/>
        <dbReference type="ChEBI" id="CHEBI:43474"/>
        <dbReference type="ChEBI" id="CHEBI:57844"/>
        <dbReference type="ChEBI" id="CHEBI:59789"/>
        <dbReference type="EC" id="2.5.1.6"/>
    </reaction>
</comment>
<dbReference type="EMBL" id="LWMS01000020">
    <property type="protein sequence ID" value="PWL08279.1"/>
    <property type="molecule type" value="Genomic_DNA"/>
</dbReference>
<evidence type="ECO:0000256" key="10">
    <source>
        <dbReference type="ARBA" id="ARBA00022840"/>
    </source>
</evidence>
<dbReference type="GO" id="GO:0005524">
    <property type="term" value="F:ATP binding"/>
    <property type="evidence" value="ECO:0007669"/>
    <property type="project" value="UniProtKB-UniRule"/>
</dbReference>
<evidence type="ECO:0000256" key="8">
    <source>
        <dbReference type="ARBA" id="ARBA00022679"/>
    </source>
</evidence>
<name>A0A2A2HFZ0_9EURY</name>
<evidence type="ECO:0000256" key="12">
    <source>
        <dbReference type="ARBA" id="ARBA00032151"/>
    </source>
</evidence>
<evidence type="ECO:0000256" key="14">
    <source>
        <dbReference type="HAMAP-Rule" id="MF_00136"/>
    </source>
</evidence>
<dbReference type="EMBL" id="LMVN01000001">
    <property type="protein sequence ID" value="PAV08194.1"/>
    <property type="molecule type" value="Genomic_DNA"/>
</dbReference>
<dbReference type="Gene3D" id="3.30.300.280">
    <property type="entry name" value="S-adenosylmethionine synthetase, C-terminal domain"/>
    <property type="match status" value="1"/>
</dbReference>
<dbReference type="NCBIfam" id="NF003366">
    <property type="entry name" value="PRK04439.1-5"/>
    <property type="match status" value="1"/>
</dbReference>
<evidence type="ECO:0000256" key="15">
    <source>
        <dbReference type="SAM" id="MobiDB-lite"/>
    </source>
</evidence>
<dbReference type="GO" id="GO:0000287">
    <property type="term" value="F:magnesium ion binding"/>
    <property type="evidence" value="ECO:0007669"/>
    <property type="project" value="UniProtKB-UniRule"/>
</dbReference>
<comment type="pathway">
    <text evidence="3 14">Amino-acid biosynthesis; S-adenosyl-L-methionine biosynthesis; S-adenosyl-L-methionine from L-methionine: step 1/1.</text>
</comment>
<dbReference type="EC" id="2.5.1.6" evidence="5 14"/>
<evidence type="ECO:0000313" key="17">
    <source>
        <dbReference type="EMBL" id="PWL08279.1"/>
    </source>
</evidence>
<dbReference type="Proteomes" id="UP000217528">
    <property type="component" value="Unassembled WGS sequence"/>
</dbReference>
<reference evidence="16 18" key="2">
    <citation type="journal article" date="2017" name="BMC Genomics">
        <title>Genomic analysis of methanogenic archaea reveals a shift towards energy conservation.</title>
        <authorList>
            <person name="Gilmore S.P."/>
            <person name="Henske J.K."/>
            <person name="Sexton J.A."/>
            <person name="Solomon K.V."/>
            <person name="Seppala S."/>
            <person name="Yoo J.I."/>
            <person name="Huyett L.M."/>
            <person name="Pressman A."/>
            <person name="Cogan J.Z."/>
            <person name="Kivenson V."/>
            <person name="Peng X."/>
            <person name="Tan Y."/>
            <person name="Valentine D.L."/>
            <person name="O'Malley M.A."/>
        </authorList>
    </citation>
    <scope>NUCLEOTIDE SEQUENCE [LARGE SCALE GENOMIC DNA]</scope>
    <source>
        <strain evidence="16 18">1R-7</strain>
    </source>
</reference>
<evidence type="ECO:0000256" key="6">
    <source>
        <dbReference type="ARBA" id="ARBA00020319"/>
    </source>
</evidence>
<dbReference type="InterPro" id="IPR042544">
    <property type="entry name" value="AdoMet_synthase_3"/>
</dbReference>
<protein>
    <recommendedName>
        <fullName evidence="6 14">S-adenosylmethionine synthase</fullName>
        <shortName evidence="14">AdoMet synthase</shortName>
        <ecNumber evidence="5 14">2.5.1.6</ecNumber>
    </recommendedName>
    <alternativeName>
        <fullName evidence="12 14">Methionine adenosyltransferase</fullName>
    </alternativeName>
</protein>
<reference evidence="17 19" key="1">
    <citation type="submission" date="2016-04" db="EMBL/GenBank/DDBJ databases">
        <title>Genome sequence of Methanosphaera cuniculi DSM 4103.</title>
        <authorList>
            <person name="Poehlein A."/>
            <person name="Seedorf H."/>
            <person name="Daniel R."/>
        </authorList>
    </citation>
    <scope>NUCLEOTIDE SEQUENCE [LARGE SCALE GENOMIC DNA]</scope>
    <source>
        <strain evidence="17 19">DSM 4103</strain>
    </source>
</reference>
<evidence type="ECO:0000256" key="11">
    <source>
        <dbReference type="ARBA" id="ARBA00022842"/>
    </source>
</evidence>
<keyword evidence="11 14" id="KW-0460">Magnesium</keyword>
<dbReference type="AlphaFoldDB" id="A0A2A2HFZ0"/>
<accession>A0A2A2HFZ0</accession>
<dbReference type="PANTHER" id="PTHR36697">
    <property type="entry name" value="S-ADENOSYLMETHIONINE SYNTHASE"/>
    <property type="match status" value="1"/>
</dbReference>
<dbReference type="Gene3D" id="3.30.300.10">
    <property type="match status" value="1"/>
</dbReference>
<organism evidence="16 18">
    <name type="scientific">Methanosphaera cuniculi</name>
    <dbReference type="NCBI Taxonomy" id="1077256"/>
    <lineage>
        <taxon>Archaea</taxon>
        <taxon>Methanobacteriati</taxon>
        <taxon>Methanobacteriota</taxon>
        <taxon>Methanomada group</taxon>
        <taxon>Methanobacteria</taxon>
        <taxon>Methanobacteriales</taxon>
        <taxon>Methanobacteriaceae</taxon>
        <taxon>Methanosphaera</taxon>
    </lineage>
</organism>
<feature type="region of interest" description="Disordered" evidence="15">
    <location>
        <begin position="283"/>
        <end position="313"/>
    </location>
</feature>
<evidence type="ECO:0000256" key="9">
    <source>
        <dbReference type="ARBA" id="ARBA00022741"/>
    </source>
</evidence>
<dbReference type="GO" id="GO:0006730">
    <property type="term" value="P:one-carbon metabolic process"/>
    <property type="evidence" value="ECO:0007669"/>
    <property type="project" value="UniProtKB-KW"/>
</dbReference>
<sequence length="407" mass="44963">MRNIKIEKAVQNIAANDEIEIVERKGIGHPDSISDGIAEAVSRTLSRTYKEKVGHVLHHNTDEVQLTAGESDPKFGGGQIIKPIQILLTGRAANEFTLPNGETHKVGVDYIAIEAAKKFLDETIINLDIDYGTVVECKIGQGSADLRDVFQRPNAIPSANDTSFGVGFYPLTETENLVLKTEELLNSKDFKKDHPYVGEDIKVMGLREKDEITLTIASAFVSKYVDDVDAYLNMKDEINNIVADLAAKETDLSVETLINTADDETKKDESGYYLTVTGTSAEMGDDGSVGRGNRSNGLITPNRPMSMEATSGKNPINHVGKIYNLLSNEITREVYSDVEGVKNIDMVILSQIGKPIDQPRTATAHIQTEDGYTIDEIEEDVTRIIDRWLENITDIKDFMLEGKLRTL</sequence>
<dbReference type="HAMAP" id="MF_00136">
    <property type="entry name" value="S_AdoMet_synth2"/>
    <property type="match status" value="1"/>
</dbReference>
<dbReference type="InterPro" id="IPR027790">
    <property type="entry name" value="AdoMet_synthase_2_family"/>
</dbReference>
<dbReference type="NCBIfam" id="NF003364">
    <property type="entry name" value="PRK04439.1-3"/>
    <property type="match status" value="1"/>
</dbReference>
<evidence type="ECO:0000256" key="3">
    <source>
        <dbReference type="ARBA" id="ARBA00005224"/>
    </source>
</evidence>
<comment type="function">
    <text evidence="2 14">Catalyzes the formation of S-adenosylmethionine from methionine and ATP.</text>
</comment>
<evidence type="ECO:0000256" key="13">
    <source>
        <dbReference type="ARBA" id="ARBA00048344"/>
    </source>
</evidence>
<evidence type="ECO:0000313" key="16">
    <source>
        <dbReference type="EMBL" id="PAV08194.1"/>
    </source>
</evidence>
<dbReference type="InterPro" id="IPR002795">
    <property type="entry name" value="S-AdoMet_synthetase_arc"/>
</dbReference>
<dbReference type="GO" id="GO:0004478">
    <property type="term" value="F:methionine adenosyltransferase activity"/>
    <property type="evidence" value="ECO:0007669"/>
    <property type="project" value="UniProtKB-UniRule"/>
</dbReference>
<feature type="binding site" evidence="14">
    <location>
        <begin position="140"/>
        <end position="145"/>
    </location>
    <ligand>
        <name>ATP</name>
        <dbReference type="ChEBI" id="CHEBI:30616"/>
    </ligand>
</feature>
<keyword evidence="10 14" id="KW-0067">ATP-binding</keyword>
<gene>
    <name evidence="14 17" type="primary">mat</name>
    <name evidence="16" type="ORF">ASJ82_03095</name>
    <name evidence="17" type="ORF">MSCUN_07150</name>
</gene>
<dbReference type="Pfam" id="PF01941">
    <property type="entry name" value="AdoMet_Synthase"/>
    <property type="match status" value="1"/>
</dbReference>
<evidence type="ECO:0000313" key="18">
    <source>
        <dbReference type="Proteomes" id="UP000217528"/>
    </source>
</evidence>
<keyword evidence="7 14" id="KW-0554">One-carbon metabolism</keyword>
<dbReference type="Proteomes" id="UP000246004">
    <property type="component" value="Unassembled WGS sequence"/>
</dbReference>
<comment type="cofactor">
    <cofactor evidence="1 14">
        <name>Mg(2+)</name>
        <dbReference type="ChEBI" id="CHEBI:18420"/>
    </cofactor>
</comment>
<keyword evidence="9 14" id="KW-0547">Nucleotide-binding</keyword>
<evidence type="ECO:0000256" key="7">
    <source>
        <dbReference type="ARBA" id="ARBA00022563"/>
    </source>
</evidence>
<evidence type="ECO:0000256" key="4">
    <source>
        <dbReference type="ARBA" id="ARBA00009691"/>
    </source>
</evidence>
<keyword evidence="8 14" id="KW-0808">Transferase</keyword>
<dbReference type="UniPathway" id="UPA00315">
    <property type="reaction ID" value="UER00080"/>
</dbReference>
<evidence type="ECO:0000256" key="2">
    <source>
        <dbReference type="ARBA" id="ARBA00003775"/>
    </source>
</evidence>
<evidence type="ECO:0000313" key="19">
    <source>
        <dbReference type="Proteomes" id="UP000246004"/>
    </source>
</evidence>
<dbReference type="PANTHER" id="PTHR36697:SF1">
    <property type="entry name" value="S-ADENOSYLMETHIONINE SYNTHASE"/>
    <property type="match status" value="1"/>
</dbReference>
<dbReference type="GO" id="GO:0006556">
    <property type="term" value="P:S-adenosylmethionine biosynthetic process"/>
    <property type="evidence" value="ECO:0007669"/>
    <property type="project" value="UniProtKB-UniRule"/>
</dbReference>
<evidence type="ECO:0000256" key="1">
    <source>
        <dbReference type="ARBA" id="ARBA00001946"/>
    </source>
</evidence>
<proteinExistence type="inferred from homology"/>
<dbReference type="OrthoDB" id="204488at2157"/>
<dbReference type="RefSeq" id="WP_095607844.1">
    <property type="nucleotide sequence ID" value="NZ_LMVN01000001.1"/>
</dbReference>
<evidence type="ECO:0000256" key="5">
    <source>
        <dbReference type="ARBA" id="ARBA00012828"/>
    </source>
</evidence>